<keyword evidence="3" id="KW-1185">Reference proteome</keyword>
<dbReference type="AlphaFoldDB" id="A0AAV3S1B0"/>
<protein>
    <submittedName>
        <fullName evidence="2">Uncharacterized protein</fullName>
    </submittedName>
</protein>
<reference evidence="2 3" key="1">
    <citation type="submission" date="2024-01" db="EMBL/GenBank/DDBJ databases">
        <title>The complete chloroplast genome sequence of Lithospermum erythrorhizon: insights into the phylogenetic relationship among Boraginaceae species and the maternal lineages of purple gromwells.</title>
        <authorList>
            <person name="Okada T."/>
            <person name="Watanabe K."/>
        </authorList>
    </citation>
    <scope>NUCLEOTIDE SEQUENCE [LARGE SCALE GENOMIC DNA]</scope>
</reference>
<organism evidence="2 3">
    <name type="scientific">Lithospermum erythrorhizon</name>
    <name type="common">Purple gromwell</name>
    <name type="synonym">Lithospermum officinale var. erythrorhizon</name>
    <dbReference type="NCBI Taxonomy" id="34254"/>
    <lineage>
        <taxon>Eukaryota</taxon>
        <taxon>Viridiplantae</taxon>
        <taxon>Streptophyta</taxon>
        <taxon>Embryophyta</taxon>
        <taxon>Tracheophyta</taxon>
        <taxon>Spermatophyta</taxon>
        <taxon>Magnoliopsida</taxon>
        <taxon>eudicotyledons</taxon>
        <taxon>Gunneridae</taxon>
        <taxon>Pentapetalae</taxon>
        <taxon>asterids</taxon>
        <taxon>lamiids</taxon>
        <taxon>Boraginales</taxon>
        <taxon>Boraginaceae</taxon>
        <taxon>Boraginoideae</taxon>
        <taxon>Lithospermeae</taxon>
        <taxon>Lithospermum</taxon>
    </lineage>
</organism>
<comment type="caution">
    <text evidence="2">The sequence shown here is derived from an EMBL/GenBank/DDBJ whole genome shotgun (WGS) entry which is preliminary data.</text>
</comment>
<evidence type="ECO:0000313" key="3">
    <source>
        <dbReference type="Proteomes" id="UP001454036"/>
    </source>
</evidence>
<sequence length="153" mass="16713">MSPLVRRYLHFPRLGSFVEPITTSFLTWVASHWPRFTIIEAFVQNPQEAALGPQDMGIDTPPGPEGHSSPLSPPRDQCQDPPPLANPTLVAAQENASGQYSATVVLEPEDQGGVSFATLQTPSSVPLPTPEPWQASIPFYLRDMEPVFAVPRP</sequence>
<accession>A0AAV3S1B0</accession>
<evidence type="ECO:0000313" key="2">
    <source>
        <dbReference type="EMBL" id="GAA0187004.1"/>
    </source>
</evidence>
<name>A0AAV3S1B0_LITER</name>
<dbReference type="Proteomes" id="UP001454036">
    <property type="component" value="Unassembled WGS sequence"/>
</dbReference>
<feature type="region of interest" description="Disordered" evidence="1">
    <location>
        <begin position="49"/>
        <end position="93"/>
    </location>
</feature>
<dbReference type="EMBL" id="BAABME010014245">
    <property type="protein sequence ID" value="GAA0187004.1"/>
    <property type="molecule type" value="Genomic_DNA"/>
</dbReference>
<gene>
    <name evidence="2" type="ORF">LIER_34292</name>
</gene>
<proteinExistence type="predicted"/>
<evidence type="ECO:0000256" key="1">
    <source>
        <dbReference type="SAM" id="MobiDB-lite"/>
    </source>
</evidence>